<dbReference type="EMBL" id="JAHEAC010000026">
    <property type="protein sequence ID" value="MBX8643909.1"/>
    <property type="molecule type" value="Genomic_DNA"/>
</dbReference>
<name>A0A8J7YW23_9ARCH</name>
<keyword evidence="1" id="KW-1133">Transmembrane helix</keyword>
<gene>
    <name evidence="2" type="ORF">KIY12_04200</name>
</gene>
<keyword evidence="1" id="KW-0812">Transmembrane</keyword>
<protein>
    <submittedName>
        <fullName evidence="2">Uncharacterized protein</fullName>
    </submittedName>
</protein>
<comment type="caution">
    <text evidence="2">The sequence shown here is derived from an EMBL/GenBank/DDBJ whole genome shotgun (WGS) entry which is preliminary data.</text>
</comment>
<evidence type="ECO:0000256" key="1">
    <source>
        <dbReference type="SAM" id="Phobius"/>
    </source>
</evidence>
<dbReference type="Proteomes" id="UP000750197">
    <property type="component" value="Unassembled WGS sequence"/>
</dbReference>
<keyword evidence="1" id="KW-0472">Membrane</keyword>
<evidence type="ECO:0000313" key="3">
    <source>
        <dbReference type="Proteomes" id="UP000750197"/>
    </source>
</evidence>
<accession>A0A8J7YW23</accession>
<feature type="transmembrane region" description="Helical" evidence="1">
    <location>
        <begin position="60"/>
        <end position="82"/>
    </location>
</feature>
<feature type="transmembrane region" description="Helical" evidence="1">
    <location>
        <begin position="21"/>
        <end position="40"/>
    </location>
</feature>
<reference evidence="2" key="1">
    <citation type="submission" date="2021-05" db="EMBL/GenBank/DDBJ databases">
        <title>Genomic insights into ecological role and evolution of a novel Thermoplasmata order Candidatus Sysuiplasmatales.</title>
        <authorList>
            <person name="Yuan Y."/>
        </authorList>
    </citation>
    <scope>NUCLEOTIDE SEQUENCE</scope>
    <source>
        <strain evidence="2">TUT19-bin139</strain>
    </source>
</reference>
<sequence length="99" mass="10977">MKVTRHKIVRDGKQDRVRMKVQFTGDEWGLILMGAVSGSLDWIRPAASAGLVSGALEIAIIAYIFLGFFVLLIWLVATRIVIFRARKKGTIMMGESPDA</sequence>
<proteinExistence type="predicted"/>
<dbReference type="AlphaFoldDB" id="A0A8J7YW23"/>
<organism evidence="2 3">
    <name type="scientific">Candidatus Sysuiplasma superficiale</name>
    <dbReference type="NCBI Taxonomy" id="2823368"/>
    <lineage>
        <taxon>Archaea</taxon>
        <taxon>Methanobacteriati</taxon>
        <taxon>Thermoplasmatota</taxon>
        <taxon>Thermoplasmata</taxon>
        <taxon>Candidatus Sysuiplasmatales</taxon>
        <taxon>Candidatus Sysuiplasmataceae</taxon>
        <taxon>Candidatus Sysuiplasma</taxon>
    </lineage>
</organism>
<evidence type="ECO:0000313" key="2">
    <source>
        <dbReference type="EMBL" id="MBX8643909.1"/>
    </source>
</evidence>